<gene>
    <name evidence="2" type="ORF">H310_00459</name>
</gene>
<dbReference type="VEuPathDB" id="FungiDB:H310_00459"/>
<evidence type="ECO:0000313" key="2">
    <source>
        <dbReference type="EMBL" id="ETW10073.1"/>
    </source>
</evidence>
<protein>
    <submittedName>
        <fullName evidence="2">Uncharacterized protein</fullName>
    </submittedName>
</protein>
<dbReference type="RefSeq" id="XP_008861484.1">
    <property type="nucleotide sequence ID" value="XM_008863262.1"/>
</dbReference>
<organism evidence="2">
    <name type="scientific">Aphanomyces invadans</name>
    <dbReference type="NCBI Taxonomy" id="157072"/>
    <lineage>
        <taxon>Eukaryota</taxon>
        <taxon>Sar</taxon>
        <taxon>Stramenopiles</taxon>
        <taxon>Oomycota</taxon>
        <taxon>Saprolegniomycetes</taxon>
        <taxon>Saprolegniales</taxon>
        <taxon>Verrucalvaceae</taxon>
        <taxon>Aphanomyces</taxon>
    </lineage>
</organism>
<evidence type="ECO:0000256" key="1">
    <source>
        <dbReference type="SAM" id="MobiDB-lite"/>
    </source>
</evidence>
<sequence length="523" mass="58883">MDMQGELARLDQAASKVALMRASAEQVIQDVCTSTTDLLREVSASIARVDTTWKANQDHIPDTARAAIVDEFAQFLTKSLDVRNSAGLMQLAQAFVQRDTAMVDKFIENSVNVVVFAKAVTEVSVKHEGANTASTTPIRMVRQSDSPVSINTPEENTILKRGHSSDEDNHDSNSTEPKRRRLTLLTPAKSATAASPPPTPSPSAAFVSLTPHANPVVSNDVESFAPTLERTLGKAFANKWLRVVAREPWTEWSNAFVPFLPGLNPGQVAFNQTLRMFFQEHGRAMWERFFFLGTSLHPHNTEPSRRFRRLRGAMGHLVHDLYKLEGVDVFLFLETYPHPFWPIVVQHPIPLDISFPSHSRELLSYFQDQCTKRWPSYQGYWTPPVEATTAQVVEYGFERYDPMAFVGWAAKRTQHSCRQDKWTFAFDKTTDGNYPTNFFATLVAEMAAKRSSFDPAQAPYVSVVQPPKTLPKQWKFPRGPQSLFTWDPTAQRAISMPPPAAERTPVKMARRSSVTPSKYKLRN</sequence>
<feature type="compositionally biased region" description="Basic and acidic residues" evidence="1">
    <location>
        <begin position="163"/>
        <end position="177"/>
    </location>
</feature>
<proteinExistence type="predicted"/>
<accession>A0A024UWM9</accession>
<reference evidence="2" key="1">
    <citation type="submission" date="2013-12" db="EMBL/GenBank/DDBJ databases">
        <title>The Genome Sequence of Aphanomyces invadans NJM9701.</title>
        <authorList>
            <consortium name="The Broad Institute Genomics Platform"/>
            <person name="Russ C."/>
            <person name="Tyler B."/>
            <person name="van West P."/>
            <person name="Dieguez-Uribeondo J."/>
            <person name="Young S.K."/>
            <person name="Zeng Q."/>
            <person name="Gargeya S."/>
            <person name="Fitzgerald M."/>
            <person name="Abouelleil A."/>
            <person name="Alvarado L."/>
            <person name="Chapman S.B."/>
            <person name="Gainer-Dewar J."/>
            <person name="Goldberg J."/>
            <person name="Griggs A."/>
            <person name="Gujja S."/>
            <person name="Hansen M."/>
            <person name="Howarth C."/>
            <person name="Imamovic A."/>
            <person name="Ireland A."/>
            <person name="Larimer J."/>
            <person name="McCowan C."/>
            <person name="Murphy C."/>
            <person name="Pearson M."/>
            <person name="Poon T.W."/>
            <person name="Priest M."/>
            <person name="Roberts A."/>
            <person name="Saif S."/>
            <person name="Shea T."/>
            <person name="Sykes S."/>
            <person name="Wortman J."/>
            <person name="Nusbaum C."/>
            <person name="Birren B."/>
        </authorList>
    </citation>
    <scope>NUCLEOTIDE SEQUENCE [LARGE SCALE GENOMIC DNA]</scope>
    <source>
        <strain evidence="2">NJM9701</strain>
    </source>
</reference>
<dbReference type="AlphaFoldDB" id="A0A024UWM9"/>
<dbReference type="OrthoDB" id="60541at2759"/>
<feature type="region of interest" description="Disordered" evidence="1">
    <location>
        <begin position="496"/>
        <end position="523"/>
    </location>
</feature>
<name>A0A024UWM9_9STRA</name>
<dbReference type="GeneID" id="20077509"/>
<feature type="region of interest" description="Disordered" evidence="1">
    <location>
        <begin position="134"/>
        <end position="181"/>
    </location>
</feature>
<feature type="compositionally biased region" description="Polar residues" evidence="1">
    <location>
        <begin position="134"/>
        <end position="155"/>
    </location>
</feature>
<dbReference type="EMBL" id="KI913952">
    <property type="protein sequence ID" value="ETW10073.1"/>
    <property type="molecule type" value="Genomic_DNA"/>
</dbReference>